<sequence length="219" mass="24234">MRKKLLVSVVRAQNIPIPPNSDGAYVVISSPQQDFFRTESVKGDGAEVVWNAMEFPIQVSPDTSNLTAFVYVDQNVSKENAGRAEVPLNQVFGDGSQLGWYPVLFKQKDGSWRSQGDLYLEIRYTGDDYSSTNNNTVSSPPPYYNNVQAPPPVYAQPAGYYGNSGNVRTTQVLDDPVTRQQNAYFQERQLRLQEIQTCIDCAMCLACIGSLIALDAGAF</sequence>
<feature type="domain" description="C2" evidence="1">
    <location>
        <begin position="1"/>
        <end position="101"/>
    </location>
</feature>
<dbReference type="Proteomes" id="UP001300502">
    <property type="component" value="Unassembled WGS sequence"/>
</dbReference>
<dbReference type="InterPro" id="IPR000008">
    <property type="entry name" value="C2_dom"/>
</dbReference>
<keyword evidence="3" id="KW-1185">Reference proteome</keyword>
<protein>
    <recommendedName>
        <fullName evidence="1">C2 domain-containing protein</fullName>
    </recommendedName>
</protein>
<comment type="caution">
    <text evidence="2">The sequence shown here is derived from an EMBL/GenBank/DDBJ whole genome shotgun (WGS) entry which is preliminary data.</text>
</comment>
<dbReference type="AlphaFoldDB" id="A0AAV9IAQ1"/>
<reference evidence="2 3" key="1">
    <citation type="submission" date="2022-07" db="EMBL/GenBank/DDBJ databases">
        <title>Genome-wide signatures of adaptation to extreme environments.</title>
        <authorList>
            <person name="Cho C.H."/>
            <person name="Yoon H.S."/>
        </authorList>
    </citation>
    <scope>NUCLEOTIDE SEQUENCE [LARGE SCALE GENOMIC DNA]</scope>
    <source>
        <strain evidence="2 3">108.79 E11</strain>
    </source>
</reference>
<gene>
    <name evidence="2" type="ORF">GAYE_SCF03G2314</name>
</gene>
<organism evidence="2 3">
    <name type="scientific">Galdieria yellowstonensis</name>
    <dbReference type="NCBI Taxonomy" id="3028027"/>
    <lineage>
        <taxon>Eukaryota</taxon>
        <taxon>Rhodophyta</taxon>
        <taxon>Bangiophyceae</taxon>
        <taxon>Galdieriales</taxon>
        <taxon>Galdieriaceae</taxon>
        <taxon>Galdieria</taxon>
    </lineage>
</organism>
<dbReference type="PROSITE" id="PS50004">
    <property type="entry name" value="C2"/>
    <property type="match status" value="1"/>
</dbReference>
<dbReference type="Gene3D" id="2.60.40.150">
    <property type="entry name" value="C2 domain"/>
    <property type="match status" value="1"/>
</dbReference>
<accession>A0AAV9IAQ1</accession>
<evidence type="ECO:0000313" key="3">
    <source>
        <dbReference type="Proteomes" id="UP001300502"/>
    </source>
</evidence>
<dbReference type="SMART" id="SM00239">
    <property type="entry name" value="C2"/>
    <property type="match status" value="1"/>
</dbReference>
<dbReference type="InterPro" id="IPR035892">
    <property type="entry name" value="C2_domain_sf"/>
</dbReference>
<dbReference type="EMBL" id="JANCYU010000023">
    <property type="protein sequence ID" value="KAK4524413.1"/>
    <property type="molecule type" value="Genomic_DNA"/>
</dbReference>
<proteinExistence type="predicted"/>
<evidence type="ECO:0000313" key="2">
    <source>
        <dbReference type="EMBL" id="KAK4524413.1"/>
    </source>
</evidence>
<evidence type="ECO:0000259" key="1">
    <source>
        <dbReference type="PROSITE" id="PS50004"/>
    </source>
</evidence>
<name>A0AAV9IAQ1_9RHOD</name>
<dbReference type="Pfam" id="PF00168">
    <property type="entry name" value="C2"/>
    <property type="match status" value="1"/>
</dbReference>
<dbReference type="SUPFAM" id="SSF49562">
    <property type="entry name" value="C2 domain (Calcium/lipid-binding domain, CaLB)"/>
    <property type="match status" value="1"/>
</dbReference>